<dbReference type="PANTHER" id="PTHR37507">
    <property type="entry name" value="SPORULATION PROTEIN YDCC"/>
    <property type="match status" value="1"/>
</dbReference>
<evidence type="ECO:0000256" key="1">
    <source>
        <dbReference type="SAM" id="SignalP"/>
    </source>
</evidence>
<dbReference type="InterPro" id="IPR052944">
    <property type="entry name" value="Sporulation_related"/>
</dbReference>
<dbReference type="Proteomes" id="UP000076935">
    <property type="component" value="Unassembled WGS sequence"/>
</dbReference>
<feature type="chain" id="PRO_5044550091" evidence="1">
    <location>
        <begin position="20"/>
        <end position="322"/>
    </location>
</feature>
<sequence>MKKWIGLLAIVLLLVSACGAPTKEDVVTEINEKAKNAAGYKAKAVLEIQAGKEKQSYNVDIWNKQHTYYRVHLASVTNKHSQTILKNKSGIYVMTPSLGKSFKYDNNWPENSSQSYLFESLAADIQADGEATFKETAKHYVFETKTRYTNSKILPRQQITFNKDDLTPVMVKVMDKQEKPVITVIFKNMDLNPTFSKKDFERKETTTKETAGSVEEEFTVHYPVAITDSTLIDETKIGDRVVLTYGGDKPFTLIQKRASALNGQSVVSASGNMTDMGFAAGESAEGSLTWVYNDVEFMMASDVMTKGEMEYTAASMQPGAVK</sequence>
<dbReference type="OrthoDB" id="9785380at2"/>
<evidence type="ECO:0000313" key="2">
    <source>
        <dbReference type="EMBL" id="OAH58505.1"/>
    </source>
</evidence>
<dbReference type="SUPFAM" id="SSF89392">
    <property type="entry name" value="Prokaryotic lipoproteins and lipoprotein localization factors"/>
    <property type="match status" value="1"/>
</dbReference>
<dbReference type="AlphaFoldDB" id="A0A177L5I6"/>
<dbReference type="EMBL" id="LQWZ01000008">
    <property type="protein sequence ID" value="OAH58505.1"/>
    <property type="molecule type" value="Genomic_DNA"/>
</dbReference>
<dbReference type="STRING" id="29332.AWH48_17260"/>
<proteinExistence type="predicted"/>
<gene>
    <name evidence="2" type="ORF">AWH48_17260</name>
    <name evidence="3" type="ORF">AWH49_15975</name>
</gene>
<evidence type="ECO:0000313" key="3">
    <source>
        <dbReference type="EMBL" id="OAH60626.1"/>
    </source>
</evidence>
<name>A0A177L5I6_9BACI</name>
<dbReference type="RefSeq" id="WP_018395448.1">
    <property type="nucleotide sequence ID" value="NZ_JBCNAN010000011.1"/>
</dbReference>
<dbReference type="Gene3D" id="2.50.20.10">
    <property type="entry name" value="Lipoprotein localisation LolA/LolB/LppX"/>
    <property type="match status" value="1"/>
</dbReference>
<keyword evidence="4" id="KW-1185">Reference proteome</keyword>
<protein>
    <submittedName>
        <fullName evidence="3">Sporulation protein</fullName>
    </submittedName>
</protein>
<evidence type="ECO:0000313" key="4">
    <source>
        <dbReference type="Proteomes" id="UP000076935"/>
    </source>
</evidence>
<reference evidence="4 5" key="1">
    <citation type="submission" date="2016-01" db="EMBL/GenBank/DDBJ databases">
        <title>Investigation of taxonomic status of Bacillus aminovorans.</title>
        <authorList>
            <person name="Verma A."/>
            <person name="Pal Y."/>
            <person name="Krishnamurthi S."/>
        </authorList>
    </citation>
    <scope>NUCLEOTIDE SEQUENCE [LARGE SCALE GENOMIC DNA]</scope>
    <source>
        <strain evidence="3 4">DSM 1314</strain>
        <strain evidence="2 5">DSM 4337</strain>
    </source>
</reference>
<dbReference type="Proteomes" id="UP000077271">
    <property type="component" value="Unassembled WGS sequence"/>
</dbReference>
<dbReference type="PROSITE" id="PS51257">
    <property type="entry name" value="PROKAR_LIPOPROTEIN"/>
    <property type="match status" value="1"/>
</dbReference>
<accession>A0A177L5I6</accession>
<dbReference type="EMBL" id="LQWY01000036">
    <property type="protein sequence ID" value="OAH60626.1"/>
    <property type="molecule type" value="Genomic_DNA"/>
</dbReference>
<dbReference type="InterPro" id="IPR029046">
    <property type="entry name" value="LolA/LolB/LppX"/>
</dbReference>
<keyword evidence="1" id="KW-0732">Signal</keyword>
<evidence type="ECO:0000313" key="5">
    <source>
        <dbReference type="Proteomes" id="UP000077271"/>
    </source>
</evidence>
<organism evidence="3 4">
    <name type="scientific">Domibacillus aminovorans</name>
    <dbReference type="NCBI Taxonomy" id="29332"/>
    <lineage>
        <taxon>Bacteria</taxon>
        <taxon>Bacillati</taxon>
        <taxon>Bacillota</taxon>
        <taxon>Bacilli</taxon>
        <taxon>Bacillales</taxon>
        <taxon>Bacillaceae</taxon>
        <taxon>Domibacillus</taxon>
    </lineage>
</organism>
<feature type="signal peptide" evidence="1">
    <location>
        <begin position="1"/>
        <end position="19"/>
    </location>
</feature>
<comment type="caution">
    <text evidence="3">The sequence shown here is derived from an EMBL/GenBank/DDBJ whole genome shotgun (WGS) entry which is preliminary data.</text>
</comment>
<dbReference type="PANTHER" id="PTHR37507:SF2">
    <property type="entry name" value="SPORULATION PROTEIN YDCC"/>
    <property type="match status" value="1"/>
</dbReference>